<dbReference type="Pfam" id="PF08240">
    <property type="entry name" value="ADH_N"/>
    <property type="match status" value="1"/>
</dbReference>
<keyword evidence="3" id="KW-1185">Reference proteome</keyword>
<organism evidence="2 3">
    <name type="scientific">Microbacterium aurum</name>
    <dbReference type="NCBI Taxonomy" id="36805"/>
    <lineage>
        <taxon>Bacteria</taxon>
        <taxon>Bacillati</taxon>
        <taxon>Actinomycetota</taxon>
        <taxon>Actinomycetes</taxon>
        <taxon>Micrococcales</taxon>
        <taxon>Microbacteriaceae</taxon>
        <taxon>Microbacterium</taxon>
    </lineage>
</organism>
<dbReference type="STRING" id="36805.BOH66_05795"/>
<accession>A0A1P8U6U9</accession>
<sequence length="318" mass="33309">MRALVYDRYGGVERLSLTEMPRPQPGPGDVLVEVVATSLNLSDWEGLRGSPAYARIGGLFRPGRPVLGSDIAGRVVAVGPGVERWSPGDEVFGDNLMRKGGLAEYAVVPESALARKPAALSFEVASTIPQSGAIAEQAVALAAPGTRMLLNGAGGGSGSFALQLAAAAGIRLTAVDNAAKLDLMRSLGAERVLDYRVDDFTRHGPYDLIVDLVARRSVFAYRRALAPGGRCLIVGGTVRTLLRMLTVGALAGALTGRRLGVMAVRQGPEHFLPLAERVARGEVRAVIDWVCPLAQAPQAFAALGAGQAQGKIVIRVAD</sequence>
<dbReference type="KEGG" id="maur:BOH66_05795"/>
<dbReference type="InterPro" id="IPR013154">
    <property type="entry name" value="ADH-like_N"/>
</dbReference>
<dbReference type="Proteomes" id="UP000187185">
    <property type="component" value="Chromosome"/>
</dbReference>
<protein>
    <submittedName>
        <fullName evidence="2">Alcohol dehydrogenase</fullName>
    </submittedName>
</protein>
<dbReference type="InterPro" id="IPR052733">
    <property type="entry name" value="Chloroplast_QOR"/>
</dbReference>
<dbReference type="Pfam" id="PF13602">
    <property type="entry name" value="ADH_zinc_N_2"/>
    <property type="match status" value="1"/>
</dbReference>
<dbReference type="Gene3D" id="3.40.50.720">
    <property type="entry name" value="NAD(P)-binding Rossmann-like Domain"/>
    <property type="match status" value="1"/>
</dbReference>
<dbReference type="Gene3D" id="3.90.180.10">
    <property type="entry name" value="Medium-chain alcohol dehydrogenases, catalytic domain"/>
    <property type="match status" value="1"/>
</dbReference>
<reference evidence="2 3" key="1">
    <citation type="submission" date="2016-12" db="EMBL/GenBank/DDBJ databases">
        <title>Complete genome sequence of Microbacterium aurum KACC 15219.</title>
        <authorList>
            <person name="Jung Y."/>
            <person name="Shin J.-H."/>
            <person name="Lee Y.-J."/>
            <person name="Yi H."/>
            <person name="Bahn Y.-S."/>
            <person name="Kim J.F."/>
            <person name="Lee D.-W."/>
        </authorList>
    </citation>
    <scope>NUCLEOTIDE SEQUENCE [LARGE SCALE GENOMIC DNA]</scope>
    <source>
        <strain evidence="2 3">KACC 15219</strain>
    </source>
</reference>
<dbReference type="SMART" id="SM00829">
    <property type="entry name" value="PKS_ER"/>
    <property type="match status" value="1"/>
</dbReference>
<evidence type="ECO:0000259" key="1">
    <source>
        <dbReference type="SMART" id="SM00829"/>
    </source>
</evidence>
<gene>
    <name evidence="2" type="ORF">BOH66_05795</name>
</gene>
<dbReference type="CDD" id="cd08267">
    <property type="entry name" value="MDR1"/>
    <property type="match status" value="1"/>
</dbReference>
<feature type="domain" description="Enoyl reductase (ER)" evidence="1">
    <location>
        <begin position="10"/>
        <end position="314"/>
    </location>
</feature>
<dbReference type="SUPFAM" id="SSF51735">
    <property type="entry name" value="NAD(P)-binding Rossmann-fold domains"/>
    <property type="match status" value="1"/>
</dbReference>
<proteinExistence type="predicted"/>
<dbReference type="GO" id="GO:0016491">
    <property type="term" value="F:oxidoreductase activity"/>
    <property type="evidence" value="ECO:0007669"/>
    <property type="project" value="InterPro"/>
</dbReference>
<evidence type="ECO:0000313" key="3">
    <source>
        <dbReference type="Proteomes" id="UP000187185"/>
    </source>
</evidence>
<dbReference type="InterPro" id="IPR011032">
    <property type="entry name" value="GroES-like_sf"/>
</dbReference>
<dbReference type="InterPro" id="IPR036291">
    <property type="entry name" value="NAD(P)-bd_dom_sf"/>
</dbReference>
<dbReference type="PANTHER" id="PTHR44013:SF1">
    <property type="entry name" value="ZINC-TYPE ALCOHOL DEHYDROGENASE-LIKE PROTEIN C16A3.02C"/>
    <property type="match status" value="1"/>
</dbReference>
<evidence type="ECO:0000313" key="2">
    <source>
        <dbReference type="EMBL" id="APZ33824.1"/>
    </source>
</evidence>
<dbReference type="PANTHER" id="PTHR44013">
    <property type="entry name" value="ZINC-TYPE ALCOHOL DEHYDROGENASE-LIKE PROTEIN C16A3.02C"/>
    <property type="match status" value="1"/>
</dbReference>
<dbReference type="InterPro" id="IPR020843">
    <property type="entry name" value="ER"/>
</dbReference>
<dbReference type="SUPFAM" id="SSF50129">
    <property type="entry name" value="GroES-like"/>
    <property type="match status" value="1"/>
</dbReference>
<dbReference type="EMBL" id="CP018762">
    <property type="protein sequence ID" value="APZ33824.1"/>
    <property type="molecule type" value="Genomic_DNA"/>
</dbReference>
<dbReference type="OrthoDB" id="9790818at2"/>
<dbReference type="RefSeq" id="WP_076690141.1">
    <property type="nucleotide sequence ID" value="NZ_CP018762.1"/>
</dbReference>
<dbReference type="AlphaFoldDB" id="A0A1P8U6U9"/>
<name>A0A1P8U6U9_9MICO</name>